<organism evidence="9 10">
    <name type="scientific">Plectus sambesii</name>
    <dbReference type="NCBI Taxonomy" id="2011161"/>
    <lineage>
        <taxon>Eukaryota</taxon>
        <taxon>Metazoa</taxon>
        <taxon>Ecdysozoa</taxon>
        <taxon>Nematoda</taxon>
        <taxon>Chromadorea</taxon>
        <taxon>Plectida</taxon>
        <taxon>Plectina</taxon>
        <taxon>Plectoidea</taxon>
        <taxon>Plectidae</taxon>
        <taxon>Plectus</taxon>
    </lineage>
</organism>
<keyword evidence="4" id="KW-0285">Flavoprotein</keyword>
<evidence type="ECO:0000256" key="5">
    <source>
        <dbReference type="ARBA" id="ARBA00022827"/>
    </source>
</evidence>
<dbReference type="Gene3D" id="3.50.50.60">
    <property type="entry name" value="FAD/NAD(P)-binding domain"/>
    <property type="match status" value="2"/>
</dbReference>
<dbReference type="Pfam" id="PF07992">
    <property type="entry name" value="Pyr_redox_2"/>
    <property type="match status" value="2"/>
</dbReference>
<evidence type="ECO:0000256" key="6">
    <source>
        <dbReference type="ARBA" id="ARBA00023002"/>
    </source>
</evidence>
<dbReference type="InterPro" id="IPR050260">
    <property type="entry name" value="FAD-bd_OxRdtase"/>
</dbReference>
<protein>
    <recommendedName>
        <fullName evidence="3">Pyridine nucleotide-disulfide oxidoreductase domain-containing protein 1</fullName>
    </recommendedName>
</protein>
<dbReference type="InterPro" id="IPR041575">
    <property type="entry name" value="Rubredoxin_C"/>
</dbReference>
<dbReference type="GO" id="GO:0016491">
    <property type="term" value="F:oxidoreductase activity"/>
    <property type="evidence" value="ECO:0007669"/>
    <property type="project" value="UniProtKB-KW"/>
</dbReference>
<dbReference type="InterPro" id="IPR036188">
    <property type="entry name" value="FAD/NAD-bd_sf"/>
</dbReference>
<dbReference type="Gene3D" id="3.30.390.30">
    <property type="match status" value="1"/>
</dbReference>
<evidence type="ECO:0000256" key="3">
    <source>
        <dbReference type="ARBA" id="ARBA00018240"/>
    </source>
</evidence>
<feature type="domain" description="FAD/NAD(P)-binding" evidence="7">
    <location>
        <begin position="277"/>
        <end position="373"/>
    </location>
</feature>
<name>A0A914W207_9BILA</name>
<feature type="domain" description="FAD/NAD(P)-binding" evidence="7">
    <location>
        <begin position="7"/>
        <end position="161"/>
    </location>
</feature>
<dbReference type="PANTHER" id="PTHR43429:SF2">
    <property type="entry name" value="PYRIDINE NUCLEOTIDE-DISULFIDE OXIDOREDUCTASE DOMAIN-CONTAINING PROTEIN 1"/>
    <property type="match status" value="1"/>
</dbReference>
<keyword evidence="5" id="KW-0274">FAD</keyword>
<dbReference type="InterPro" id="IPR016156">
    <property type="entry name" value="FAD/NAD-linked_Rdtase_dimer_sf"/>
</dbReference>
<evidence type="ECO:0000256" key="2">
    <source>
        <dbReference type="ARBA" id="ARBA00008147"/>
    </source>
</evidence>
<feature type="domain" description="NADH-rubredoxin oxidoreductase C-terminal" evidence="8">
    <location>
        <begin position="401"/>
        <end position="465"/>
    </location>
</feature>
<keyword evidence="6" id="KW-0560">Oxidoreductase</keyword>
<evidence type="ECO:0000313" key="10">
    <source>
        <dbReference type="WBParaSite" id="PSAMB.scaffold2852size20896.g19361.t1"/>
    </source>
</evidence>
<comment type="cofactor">
    <cofactor evidence="1">
        <name>FAD</name>
        <dbReference type="ChEBI" id="CHEBI:57692"/>
    </cofactor>
</comment>
<dbReference type="SUPFAM" id="SSF51905">
    <property type="entry name" value="FAD/NAD(P)-binding domain"/>
    <property type="match status" value="2"/>
</dbReference>
<comment type="similarity">
    <text evidence="2">Belongs to the class-I pyridine nucleotide-disulfide oxidoreductase family. PYROXD1 subfamily.</text>
</comment>
<dbReference type="AlphaFoldDB" id="A0A914W207"/>
<keyword evidence="9" id="KW-1185">Reference proteome</keyword>
<proteinExistence type="inferred from homology"/>
<dbReference type="WBParaSite" id="PSAMB.scaffold2852size20896.g19361.t1">
    <property type="protein sequence ID" value="PSAMB.scaffold2852size20896.g19361.t1"/>
    <property type="gene ID" value="PSAMB.scaffold2852size20896.g19361"/>
</dbReference>
<evidence type="ECO:0000256" key="1">
    <source>
        <dbReference type="ARBA" id="ARBA00001974"/>
    </source>
</evidence>
<dbReference type="PRINTS" id="PR00411">
    <property type="entry name" value="PNDRDTASEI"/>
</dbReference>
<evidence type="ECO:0000256" key="4">
    <source>
        <dbReference type="ARBA" id="ARBA00022630"/>
    </source>
</evidence>
<sequence>MEDLFGDFVIVGGGIAAVSCAQELSSLVPANASIIVVSAHALVKAASNWRQVGRVAESFDVTEQKATSIFADYPNITVVPAKVASLDYSSKCVRLDGGGVVRFKKLCIATGARPKMQFESDFVLAIRDTETVKTFQRRLKDAKRIVIVGNGGIATELVYGLRNVDIIWAVKHSSISATFFDAGAGQFFLPELMQPSHDNEATAMKRLKYTTDSPAVDTAASPSITGSALGPDWSTNVEIKGAAMGRHVRVVYGVELDAIVSPADFRGSQSRITPLPTEFEEKQEWNVYVKLSNGEIYGCDLIVSAIGVDPNSELWTDGNPTLKVASDGGLEVNEQMETSLSGVYAAGDVCTTGWSPAPHWMQMRLWTQARQMGAYAARCMAASNPMQLDICFEIFTHVTSFFGLKVILLGKYNGQGLGAGCHALLRVQNGEEYVKVLVEDGRVHGAVLVGETDLEETLENLILNQTDISHIEDGLLDPSIDIEDYFD</sequence>
<dbReference type="InterPro" id="IPR023753">
    <property type="entry name" value="FAD/NAD-binding_dom"/>
</dbReference>
<reference evidence="10" key="1">
    <citation type="submission" date="2022-11" db="UniProtKB">
        <authorList>
            <consortium name="WormBaseParasite"/>
        </authorList>
    </citation>
    <scope>IDENTIFICATION</scope>
</reference>
<accession>A0A914W207</accession>
<dbReference type="Pfam" id="PF18267">
    <property type="entry name" value="Rubredoxin_C"/>
    <property type="match status" value="1"/>
</dbReference>
<dbReference type="Proteomes" id="UP000887566">
    <property type="component" value="Unplaced"/>
</dbReference>
<dbReference type="PRINTS" id="PR00368">
    <property type="entry name" value="FADPNR"/>
</dbReference>
<evidence type="ECO:0000259" key="8">
    <source>
        <dbReference type="Pfam" id="PF18267"/>
    </source>
</evidence>
<evidence type="ECO:0000259" key="7">
    <source>
        <dbReference type="Pfam" id="PF07992"/>
    </source>
</evidence>
<dbReference type="PANTHER" id="PTHR43429">
    <property type="entry name" value="PYRIDINE NUCLEOTIDE-DISULFIDE OXIDOREDUCTASE DOMAIN-CONTAINING"/>
    <property type="match status" value="1"/>
</dbReference>
<evidence type="ECO:0000313" key="9">
    <source>
        <dbReference type="Proteomes" id="UP000887566"/>
    </source>
</evidence>